<dbReference type="Ensembl" id="ENSSHAT00000040379.1">
    <property type="protein sequence ID" value="ENSSHAP00000027406.1"/>
    <property type="gene ID" value="ENSSHAG00000015839.2"/>
</dbReference>
<evidence type="ECO:0000259" key="3">
    <source>
        <dbReference type="Pfam" id="PF23227"/>
    </source>
</evidence>
<evidence type="ECO:0000259" key="2">
    <source>
        <dbReference type="Pfam" id="PF21047"/>
    </source>
</evidence>
<dbReference type="InParanoid" id="A0A7N4NRK4"/>
<sequence>MKYRTLIARMVLNKPKVKGYLEKSKRLYKKKYGKESEELSIEQTRAMLTYDGCGSFQQRVSQLQDLQACMKWRRVENENSDIWNIFCKLLSQQTIILAINSSYVDPLEQFDTQVKKIEECFRNVFSMPDIETLKRRQSNSDETDDIEQLYQTILTTFEDTLLILISKDLYKLQLLREMIIWMNKETRYLQERVMNIISRVLKYSSRKIKGCTSIDAPCMGQLAAELAILCSYQEIPIVIQASLAIYYLLSIVKYQNEELCGLLMMESGNYPSSVLFENDFTPSTFQRNNAVIAKYVGEYLPPHLLNDFVFGLLKKLCHPPPKTANQAATLLKLVLEDYGSKVTRAAKIVDYIHKKLNIESPHILKRALLRIVALLTRSFPQKVVFQLLDYMFPVDKSVLQMWQAVSSETDPSPIVLKTILIVLKGKPGEVEGSPSQKRFSLDDTNMMPVTAAQALCTLLPVPEYKKAAAQFFPELLIALILQLHYNSEMKLKKVEDQCFAQKALRLLLKSSGLQQVDCALQKKDCWHQFSNLIFHHYGVYIIAKTLSEYKFPQFPETLHYLYKLSLEGPRRTEDSVTTVIFLIELLNNFFKDPFPEEFLALFRTWVNDPNPTVSKLSLQKIATMSSVINKVSNVRDLIVCVLNSFPSKDKTVTIQAMNTLRRLLSEMDKVTYSTLCVQIAFSYFPLMDHAMPSIRAMAIRHFGELLKEMNQYTWMLKPIVLKALVPLILFLEDAEINVVKACKYTLNICAPYFKWSSLPVLQDEYYNFEVVVLSICNSLFNNYGNYITEIICSALVYLKNSRAYLRKGAVILVGYLAKLGTHLLFQDEIDIMLKAMEKVLSDEDPSVKRMADFTYMLFKEVSDEVMDNSLKQVFRRLCHLHHFKDMTLLYNYRGRERSDSCYELDEYKI</sequence>
<gene>
    <name evidence="4" type="primary">MROH9</name>
</gene>
<feature type="domain" description="Maestro-like HEAT-repeats" evidence="2">
    <location>
        <begin position="190"/>
        <end position="411"/>
    </location>
</feature>
<keyword evidence="5" id="KW-1185">Reference proteome</keyword>
<organism evidence="4 5">
    <name type="scientific">Sarcophilus harrisii</name>
    <name type="common">Tasmanian devil</name>
    <name type="synonym">Sarcophilus laniarius</name>
    <dbReference type="NCBI Taxonomy" id="9305"/>
    <lineage>
        <taxon>Eukaryota</taxon>
        <taxon>Metazoa</taxon>
        <taxon>Chordata</taxon>
        <taxon>Craniata</taxon>
        <taxon>Vertebrata</taxon>
        <taxon>Euteleostomi</taxon>
        <taxon>Mammalia</taxon>
        <taxon>Metatheria</taxon>
        <taxon>Dasyuromorphia</taxon>
        <taxon>Dasyuridae</taxon>
        <taxon>Sarcophilus</taxon>
    </lineage>
</organism>
<dbReference type="PANTHER" id="PTHR23120">
    <property type="entry name" value="MAESTRO-RELATED HEAT DOMAIN-CONTAINING"/>
    <property type="match status" value="1"/>
</dbReference>
<dbReference type="Proteomes" id="UP000007648">
    <property type="component" value="Unassembled WGS sequence"/>
</dbReference>
<evidence type="ECO:0000313" key="5">
    <source>
        <dbReference type="Proteomes" id="UP000007648"/>
    </source>
</evidence>
<dbReference type="InterPro" id="IPR045206">
    <property type="entry name" value="Maestro_heat-like_prot"/>
</dbReference>
<evidence type="ECO:0000256" key="1">
    <source>
        <dbReference type="ARBA" id="ARBA00022737"/>
    </source>
</evidence>
<dbReference type="InterPro" id="IPR055406">
    <property type="entry name" value="HEAT_Maestro"/>
</dbReference>
<proteinExistence type="predicted"/>
<evidence type="ECO:0000313" key="4">
    <source>
        <dbReference type="Ensembl" id="ENSSHAP00000027406.1"/>
    </source>
</evidence>
<dbReference type="InterPro" id="IPR016024">
    <property type="entry name" value="ARM-type_fold"/>
</dbReference>
<dbReference type="InterPro" id="IPR048465">
    <property type="entry name" value="Maestro-like_HEAT"/>
</dbReference>
<protein>
    <submittedName>
        <fullName evidence="4">Maestro heat like repeat family member 9</fullName>
    </submittedName>
</protein>
<dbReference type="SUPFAM" id="SSF48371">
    <property type="entry name" value="ARM repeat"/>
    <property type="match status" value="1"/>
</dbReference>
<name>A0A7N4NRK4_SARHA</name>
<dbReference type="GeneTree" id="ENSGT00940000162280"/>
<dbReference type="PANTHER" id="PTHR23120:SF5">
    <property type="entry name" value="MAESTRO HEAT-LIKE REPEAT FAMILY MEMBER 9"/>
    <property type="match status" value="1"/>
</dbReference>
<dbReference type="FunCoup" id="A0A7N4NRK4">
    <property type="interactions" value="1"/>
</dbReference>
<reference evidence="4" key="2">
    <citation type="submission" date="2025-08" db="UniProtKB">
        <authorList>
            <consortium name="Ensembl"/>
        </authorList>
    </citation>
    <scope>IDENTIFICATION</scope>
</reference>
<reference evidence="4" key="3">
    <citation type="submission" date="2025-09" db="UniProtKB">
        <authorList>
            <consortium name="Ensembl"/>
        </authorList>
    </citation>
    <scope>IDENTIFICATION</scope>
</reference>
<dbReference type="Gene3D" id="1.25.10.10">
    <property type="entry name" value="Leucine-rich Repeat Variant"/>
    <property type="match status" value="1"/>
</dbReference>
<accession>A0A7N4NRK4</accession>
<reference evidence="4 5" key="1">
    <citation type="journal article" date="2011" name="Proc. Natl. Acad. Sci. U.S.A.">
        <title>Genetic diversity and population structure of the endangered marsupial Sarcophilus harrisii (Tasmanian devil).</title>
        <authorList>
            <person name="Miller W."/>
            <person name="Hayes V.M."/>
            <person name="Ratan A."/>
            <person name="Petersen D.C."/>
            <person name="Wittekindt N.E."/>
            <person name="Miller J."/>
            <person name="Walenz B."/>
            <person name="Knight J."/>
            <person name="Qi J."/>
            <person name="Zhao F."/>
            <person name="Wang Q."/>
            <person name="Bedoya-Reina O.C."/>
            <person name="Katiyar N."/>
            <person name="Tomsho L.P."/>
            <person name="Kasson L.M."/>
            <person name="Hardie R.A."/>
            <person name="Woodbridge P."/>
            <person name="Tindall E.A."/>
            <person name="Bertelsen M.F."/>
            <person name="Dixon D."/>
            <person name="Pyecroft S."/>
            <person name="Helgen K.M."/>
            <person name="Lesk A.M."/>
            <person name="Pringle T.H."/>
            <person name="Patterson N."/>
            <person name="Zhang Y."/>
            <person name="Kreiss A."/>
            <person name="Woods G.M."/>
            <person name="Jones M.E."/>
            <person name="Schuster S.C."/>
        </authorList>
    </citation>
    <scope>NUCLEOTIDE SEQUENCE [LARGE SCALE GENOMIC DNA]</scope>
</reference>
<dbReference type="Pfam" id="PF21047">
    <property type="entry name" value="HEAT_Maestro"/>
    <property type="match status" value="1"/>
</dbReference>
<feature type="domain" description="Maestro/Maestro-like HEAT-repeats" evidence="3">
    <location>
        <begin position="601"/>
        <end position="851"/>
    </location>
</feature>
<keyword evidence="1" id="KW-0677">Repeat</keyword>
<dbReference type="Pfam" id="PF23227">
    <property type="entry name" value="HEAT_MROH2B_C"/>
    <property type="match status" value="1"/>
</dbReference>
<dbReference type="AlphaFoldDB" id="A0A7N4NRK4"/>
<dbReference type="GO" id="GO:0005737">
    <property type="term" value="C:cytoplasm"/>
    <property type="evidence" value="ECO:0007669"/>
    <property type="project" value="TreeGrafter"/>
</dbReference>
<dbReference type="InterPro" id="IPR011989">
    <property type="entry name" value="ARM-like"/>
</dbReference>